<gene>
    <name evidence="10" type="ORF">RM573_00365</name>
</gene>
<evidence type="ECO:0000256" key="8">
    <source>
        <dbReference type="PIRNR" id="PIRNR000232"/>
    </source>
</evidence>
<organism evidence="10 11">
    <name type="scientific">Thalassotalea castellviae</name>
    <dbReference type="NCBI Taxonomy" id="3075612"/>
    <lineage>
        <taxon>Bacteria</taxon>
        <taxon>Pseudomonadati</taxon>
        <taxon>Pseudomonadota</taxon>
        <taxon>Gammaproteobacteria</taxon>
        <taxon>Alteromonadales</taxon>
        <taxon>Colwelliaceae</taxon>
        <taxon>Thalassotalea</taxon>
    </lineage>
</organism>
<dbReference type="InterPro" id="IPR000415">
    <property type="entry name" value="Nitroreductase-like"/>
</dbReference>
<dbReference type="PANTHER" id="PTHR43821">
    <property type="entry name" value="NAD(P)H NITROREDUCTASE YDJA-RELATED"/>
    <property type="match status" value="1"/>
</dbReference>
<comment type="similarity">
    <text evidence="2 8">Belongs to the nitroreductase family.</text>
</comment>
<dbReference type="InterPro" id="IPR029479">
    <property type="entry name" value="Nitroreductase"/>
</dbReference>
<accession>A0ABU2ZVT5</accession>
<keyword evidence="5 8" id="KW-0521">NADP</keyword>
<dbReference type="Pfam" id="PF00881">
    <property type="entry name" value="Nitroreductase"/>
    <property type="match status" value="1"/>
</dbReference>
<evidence type="ECO:0000256" key="7">
    <source>
        <dbReference type="ARBA" id="ARBA00023027"/>
    </source>
</evidence>
<dbReference type="PANTHER" id="PTHR43821:SF1">
    <property type="entry name" value="NAD(P)H NITROREDUCTASE YDJA-RELATED"/>
    <property type="match status" value="1"/>
</dbReference>
<dbReference type="EMBL" id="JAVRIF010000001">
    <property type="protein sequence ID" value="MDT0602046.1"/>
    <property type="molecule type" value="Genomic_DNA"/>
</dbReference>
<reference evidence="10 11" key="1">
    <citation type="submission" date="2023-09" db="EMBL/GenBank/DDBJ databases">
        <authorList>
            <person name="Rey-Velasco X."/>
        </authorList>
    </citation>
    <scope>NUCLEOTIDE SEQUENCE [LARGE SCALE GENOMIC DNA]</scope>
    <source>
        <strain evidence="10 11">W431</strain>
    </source>
</reference>
<evidence type="ECO:0000256" key="1">
    <source>
        <dbReference type="ARBA" id="ARBA00001917"/>
    </source>
</evidence>
<proteinExistence type="inferred from homology"/>
<dbReference type="EC" id="1.-.-.-" evidence="8"/>
<keyword evidence="7 8" id="KW-0520">NAD</keyword>
<evidence type="ECO:0000313" key="10">
    <source>
        <dbReference type="EMBL" id="MDT0602046.1"/>
    </source>
</evidence>
<dbReference type="PIRSF" id="PIRSF000232">
    <property type="entry name" value="YdjA"/>
    <property type="match status" value="1"/>
</dbReference>
<evidence type="ECO:0000256" key="2">
    <source>
        <dbReference type="ARBA" id="ARBA00007118"/>
    </source>
</evidence>
<sequence>MNAIDLLITRQSTPQLIAPSPDKTDLELILTAGMRVPDHAGLLPFHFTVVQNEGLTKLSDIFVQAIKPSTTDQAKLDKTAKMPFRAPLIVVVSTQYQRHDKVPKHEQLITAGCCVHAMQMASVALGYGAMWRTGDLSLNDHVKQALSIDLHEDIVGFLYIGTQAKSLPLKPTKLYDDRVSYL</sequence>
<protein>
    <recommendedName>
        <fullName evidence="8">Putative NAD(P)H nitroreductase</fullName>
        <ecNumber evidence="8">1.-.-.-</ecNumber>
    </recommendedName>
</protein>
<dbReference type="Gene3D" id="3.40.109.10">
    <property type="entry name" value="NADH Oxidase"/>
    <property type="match status" value="1"/>
</dbReference>
<name>A0ABU2ZVT5_9GAMM</name>
<dbReference type="Proteomes" id="UP001266357">
    <property type="component" value="Unassembled WGS sequence"/>
</dbReference>
<comment type="caution">
    <text evidence="10">The sequence shown here is derived from an EMBL/GenBank/DDBJ whole genome shotgun (WGS) entry which is preliminary data.</text>
</comment>
<keyword evidence="6 8" id="KW-0560">Oxidoreductase</keyword>
<evidence type="ECO:0000259" key="9">
    <source>
        <dbReference type="Pfam" id="PF00881"/>
    </source>
</evidence>
<dbReference type="NCBIfam" id="NF008088">
    <property type="entry name" value="PRK10828.1"/>
    <property type="match status" value="1"/>
</dbReference>
<comment type="cofactor">
    <cofactor evidence="1 8">
        <name>FMN</name>
        <dbReference type="ChEBI" id="CHEBI:58210"/>
    </cofactor>
</comment>
<evidence type="ECO:0000256" key="6">
    <source>
        <dbReference type="ARBA" id="ARBA00023002"/>
    </source>
</evidence>
<dbReference type="InterPro" id="IPR026021">
    <property type="entry name" value="YdjA-like"/>
</dbReference>
<dbReference type="InterPro" id="IPR052530">
    <property type="entry name" value="NAD(P)H_nitroreductase"/>
</dbReference>
<evidence type="ECO:0000256" key="3">
    <source>
        <dbReference type="ARBA" id="ARBA00022630"/>
    </source>
</evidence>
<evidence type="ECO:0000256" key="4">
    <source>
        <dbReference type="ARBA" id="ARBA00022643"/>
    </source>
</evidence>
<feature type="domain" description="Nitroreductase" evidence="9">
    <location>
        <begin position="12"/>
        <end position="161"/>
    </location>
</feature>
<dbReference type="SUPFAM" id="SSF55469">
    <property type="entry name" value="FMN-dependent nitroreductase-like"/>
    <property type="match status" value="1"/>
</dbReference>
<keyword evidence="4 8" id="KW-0288">FMN</keyword>
<keyword evidence="11" id="KW-1185">Reference proteome</keyword>
<evidence type="ECO:0000313" key="11">
    <source>
        <dbReference type="Proteomes" id="UP001266357"/>
    </source>
</evidence>
<dbReference type="CDD" id="cd02135">
    <property type="entry name" value="YdjA-like"/>
    <property type="match status" value="1"/>
</dbReference>
<evidence type="ECO:0000256" key="5">
    <source>
        <dbReference type="ARBA" id="ARBA00022857"/>
    </source>
</evidence>
<keyword evidence="3 8" id="KW-0285">Flavoprotein</keyword>
<dbReference type="RefSeq" id="WP_311575545.1">
    <property type="nucleotide sequence ID" value="NZ_JAVRIF010000001.1"/>
</dbReference>